<keyword evidence="3" id="KW-1185">Reference proteome</keyword>
<sequence length="211" mass="23515">MVAEEGRGGVDDWLAEVIRVVGRLTSDFGGASRVSHHVRTADHHMCEAYKRWQGSPAKTTDVAAFTGTTGRPTSDSGGSSGQPPFRSRLAKYMQQSKASRSRKPRPRSPTFVFSTDFRLDSRTLEFRSSIDGHPPSPGPSCQDGIITLDSSPLRILEYESCNLQIYIPPQSMAEWSVLSVFTRCRWNHRHPNQEEKPGRLIGAAHFMDVLE</sequence>
<accession>A0A0C3P3S0</accession>
<protein>
    <submittedName>
        <fullName evidence="2">Uncharacterized protein</fullName>
    </submittedName>
</protein>
<evidence type="ECO:0000313" key="3">
    <source>
        <dbReference type="Proteomes" id="UP000054217"/>
    </source>
</evidence>
<feature type="region of interest" description="Disordered" evidence="1">
    <location>
        <begin position="62"/>
        <end position="112"/>
    </location>
</feature>
<reference evidence="2 3" key="1">
    <citation type="submission" date="2014-04" db="EMBL/GenBank/DDBJ databases">
        <authorList>
            <consortium name="DOE Joint Genome Institute"/>
            <person name="Kuo A."/>
            <person name="Kohler A."/>
            <person name="Costa M.D."/>
            <person name="Nagy L.G."/>
            <person name="Floudas D."/>
            <person name="Copeland A."/>
            <person name="Barry K.W."/>
            <person name="Cichocki N."/>
            <person name="Veneault-Fourrey C."/>
            <person name="LaButti K."/>
            <person name="Lindquist E.A."/>
            <person name="Lipzen A."/>
            <person name="Lundell T."/>
            <person name="Morin E."/>
            <person name="Murat C."/>
            <person name="Sun H."/>
            <person name="Tunlid A."/>
            <person name="Henrissat B."/>
            <person name="Grigoriev I.V."/>
            <person name="Hibbett D.S."/>
            <person name="Martin F."/>
            <person name="Nordberg H.P."/>
            <person name="Cantor M.N."/>
            <person name="Hua S.X."/>
        </authorList>
    </citation>
    <scope>NUCLEOTIDE SEQUENCE [LARGE SCALE GENOMIC DNA]</scope>
    <source>
        <strain evidence="2 3">Marx 270</strain>
    </source>
</reference>
<evidence type="ECO:0000256" key="1">
    <source>
        <dbReference type="SAM" id="MobiDB-lite"/>
    </source>
</evidence>
<dbReference type="Proteomes" id="UP000054217">
    <property type="component" value="Unassembled WGS sequence"/>
</dbReference>
<reference evidence="3" key="2">
    <citation type="submission" date="2015-01" db="EMBL/GenBank/DDBJ databases">
        <title>Evolutionary Origins and Diversification of the Mycorrhizal Mutualists.</title>
        <authorList>
            <consortium name="DOE Joint Genome Institute"/>
            <consortium name="Mycorrhizal Genomics Consortium"/>
            <person name="Kohler A."/>
            <person name="Kuo A."/>
            <person name="Nagy L.G."/>
            <person name="Floudas D."/>
            <person name="Copeland A."/>
            <person name="Barry K.W."/>
            <person name="Cichocki N."/>
            <person name="Veneault-Fourrey C."/>
            <person name="LaButti K."/>
            <person name="Lindquist E.A."/>
            <person name="Lipzen A."/>
            <person name="Lundell T."/>
            <person name="Morin E."/>
            <person name="Murat C."/>
            <person name="Riley R."/>
            <person name="Ohm R."/>
            <person name="Sun H."/>
            <person name="Tunlid A."/>
            <person name="Henrissat B."/>
            <person name="Grigoriev I.V."/>
            <person name="Hibbett D.S."/>
            <person name="Martin F."/>
        </authorList>
    </citation>
    <scope>NUCLEOTIDE SEQUENCE [LARGE SCALE GENOMIC DNA]</scope>
    <source>
        <strain evidence="3">Marx 270</strain>
    </source>
</reference>
<dbReference type="AlphaFoldDB" id="A0A0C3P3S0"/>
<gene>
    <name evidence="2" type="ORF">M404DRAFT_28068</name>
</gene>
<proteinExistence type="predicted"/>
<dbReference type="InParanoid" id="A0A0C3P3S0"/>
<organism evidence="2 3">
    <name type="scientific">Pisolithus tinctorius Marx 270</name>
    <dbReference type="NCBI Taxonomy" id="870435"/>
    <lineage>
        <taxon>Eukaryota</taxon>
        <taxon>Fungi</taxon>
        <taxon>Dikarya</taxon>
        <taxon>Basidiomycota</taxon>
        <taxon>Agaricomycotina</taxon>
        <taxon>Agaricomycetes</taxon>
        <taxon>Agaricomycetidae</taxon>
        <taxon>Boletales</taxon>
        <taxon>Sclerodermatineae</taxon>
        <taxon>Pisolithaceae</taxon>
        <taxon>Pisolithus</taxon>
    </lineage>
</organism>
<name>A0A0C3P3S0_PISTI</name>
<dbReference type="EMBL" id="KN831983">
    <property type="protein sequence ID" value="KIO02111.1"/>
    <property type="molecule type" value="Genomic_DNA"/>
</dbReference>
<dbReference type="HOGENOM" id="CLU_1305300_0_0_1"/>
<evidence type="ECO:0000313" key="2">
    <source>
        <dbReference type="EMBL" id="KIO02111.1"/>
    </source>
</evidence>
<feature type="compositionally biased region" description="Polar residues" evidence="1">
    <location>
        <begin position="66"/>
        <end position="77"/>
    </location>
</feature>